<dbReference type="SUPFAM" id="SSF53474">
    <property type="entry name" value="alpha/beta-Hydrolases"/>
    <property type="match status" value="1"/>
</dbReference>
<name>A0ABQ5ZI36_9HYPH</name>
<evidence type="ECO:0000259" key="1">
    <source>
        <dbReference type="Pfam" id="PF07859"/>
    </source>
</evidence>
<evidence type="ECO:0000313" key="3">
    <source>
        <dbReference type="Proteomes" id="UP001156702"/>
    </source>
</evidence>
<dbReference type="PANTHER" id="PTHR23024">
    <property type="entry name" value="ARYLACETAMIDE DEACETYLASE"/>
    <property type="match status" value="1"/>
</dbReference>
<dbReference type="InterPro" id="IPR050466">
    <property type="entry name" value="Carboxylest/Gibb_receptor"/>
</dbReference>
<proteinExistence type="predicted"/>
<dbReference type="InterPro" id="IPR029058">
    <property type="entry name" value="AB_hydrolase_fold"/>
</dbReference>
<feature type="domain" description="Alpha/beta hydrolase fold-3" evidence="1">
    <location>
        <begin position="83"/>
        <end position="282"/>
    </location>
</feature>
<dbReference type="Pfam" id="PF07859">
    <property type="entry name" value="Abhydrolase_3"/>
    <property type="match status" value="1"/>
</dbReference>
<dbReference type="InterPro" id="IPR013094">
    <property type="entry name" value="AB_hydrolase_3"/>
</dbReference>
<dbReference type="Proteomes" id="UP001156702">
    <property type="component" value="Unassembled WGS sequence"/>
</dbReference>
<organism evidence="2 3">
    <name type="scientific">Shinella yambaruensis</name>
    <dbReference type="NCBI Taxonomy" id="415996"/>
    <lineage>
        <taxon>Bacteria</taxon>
        <taxon>Pseudomonadati</taxon>
        <taxon>Pseudomonadota</taxon>
        <taxon>Alphaproteobacteria</taxon>
        <taxon>Hyphomicrobiales</taxon>
        <taxon>Rhizobiaceae</taxon>
        <taxon>Shinella</taxon>
    </lineage>
</organism>
<protein>
    <submittedName>
        <fullName evidence="2">Lipase/esterase</fullName>
    </submittedName>
</protein>
<dbReference type="RefSeq" id="WP_244770599.1">
    <property type="nucleotide sequence ID" value="NZ_BSOP01000015.1"/>
</dbReference>
<dbReference type="Gene3D" id="3.40.50.1820">
    <property type="entry name" value="alpha/beta hydrolase"/>
    <property type="match status" value="1"/>
</dbReference>
<dbReference type="EMBL" id="BSOP01000015">
    <property type="protein sequence ID" value="GLR50583.1"/>
    <property type="molecule type" value="Genomic_DNA"/>
</dbReference>
<keyword evidence="3" id="KW-1185">Reference proteome</keyword>
<comment type="caution">
    <text evidence="2">The sequence shown here is derived from an EMBL/GenBank/DDBJ whole genome shotgun (WGS) entry which is preliminary data.</text>
</comment>
<evidence type="ECO:0000313" key="2">
    <source>
        <dbReference type="EMBL" id="GLR50583.1"/>
    </source>
</evidence>
<reference evidence="3" key="1">
    <citation type="journal article" date="2019" name="Int. J. Syst. Evol. Microbiol.">
        <title>The Global Catalogue of Microorganisms (GCM) 10K type strain sequencing project: providing services to taxonomists for standard genome sequencing and annotation.</title>
        <authorList>
            <consortium name="The Broad Institute Genomics Platform"/>
            <consortium name="The Broad Institute Genome Sequencing Center for Infectious Disease"/>
            <person name="Wu L."/>
            <person name="Ma J."/>
        </authorList>
    </citation>
    <scope>NUCLEOTIDE SEQUENCE [LARGE SCALE GENOMIC DNA]</scope>
    <source>
        <strain evidence="3">NBRC 102122</strain>
    </source>
</reference>
<sequence length="311" mass="33506">MDYRLDPDLQAYVDTVNTFYPPDALALPVGENRRIYDRMCRALRQPHPDGVSRTDRRAEDCGHSVAVREYRTGADYRPDRPVVLYFHGGGFILGGLESHDDVCTELCARTGLSVVSVDYRLAPEHRHPAPFEDAVCAFRWAGRHFAAPLLVMGESAGGNIAACLCHAMKGARRPAVGQLLIYPAMSAAWIGESHERHAHAPLLSHDDVRAYDAARAGGAPPYDDPRFSPLAAGDFSGLPPTVVFIAEYDPLACEGEAYCRAIGAAGGTALLLAGAALPHGYVRARGLSLRARRAFDGIVRETTRLAAGSAG</sequence>
<accession>A0ABQ5ZI36</accession>
<dbReference type="PANTHER" id="PTHR23024:SF24">
    <property type="entry name" value="ALPHA_BETA HYDROLASE FOLD-3 DOMAIN-CONTAINING PROTEIN"/>
    <property type="match status" value="1"/>
</dbReference>
<gene>
    <name evidence="2" type="ORF">GCM10007923_17900</name>
</gene>